<evidence type="ECO:0000313" key="2">
    <source>
        <dbReference type="Proteomes" id="UP000325081"/>
    </source>
</evidence>
<dbReference type="Proteomes" id="UP000325081">
    <property type="component" value="Unassembled WGS sequence"/>
</dbReference>
<evidence type="ECO:0000313" key="1">
    <source>
        <dbReference type="EMBL" id="GER50753.1"/>
    </source>
</evidence>
<keyword evidence="2" id="KW-1185">Reference proteome</keyword>
<protein>
    <submittedName>
        <fullName evidence="1">3-isopropylmalate dehydratase large subunit</fullName>
    </submittedName>
</protein>
<proteinExistence type="predicted"/>
<accession>A0A5A7QZB3</accession>
<comment type="caution">
    <text evidence="1">The sequence shown here is derived from an EMBL/GenBank/DDBJ whole genome shotgun (WGS) entry which is preliminary data.</text>
</comment>
<name>A0A5A7QZB3_STRAF</name>
<sequence length="170" mass="18851">MHVRSSLKNDLHQPNLVFGPDLDVTLPISVRLHWPTDGLHSRLLAHQLASEALQKLAVCDIQIGSKNKIRLDAARSKIGGPLMIVGCKSFFKEDLTCMINTRNSYNGCKKQDLLFYPTCDEQGNLQLPGPEIFENDSKLFGKEYASVLADINAVEAEIAASKSRDKDVVE</sequence>
<gene>
    <name evidence="1" type="ORF">STAS_28077</name>
</gene>
<reference evidence="2" key="1">
    <citation type="journal article" date="2019" name="Curr. Biol.">
        <title>Genome Sequence of Striga asiatica Provides Insight into the Evolution of Plant Parasitism.</title>
        <authorList>
            <person name="Yoshida S."/>
            <person name="Kim S."/>
            <person name="Wafula E.K."/>
            <person name="Tanskanen J."/>
            <person name="Kim Y.M."/>
            <person name="Honaas L."/>
            <person name="Yang Z."/>
            <person name="Spallek T."/>
            <person name="Conn C.E."/>
            <person name="Ichihashi Y."/>
            <person name="Cheong K."/>
            <person name="Cui S."/>
            <person name="Der J.P."/>
            <person name="Gundlach H."/>
            <person name="Jiao Y."/>
            <person name="Hori C."/>
            <person name="Ishida J.K."/>
            <person name="Kasahara H."/>
            <person name="Kiba T."/>
            <person name="Kim M.S."/>
            <person name="Koo N."/>
            <person name="Laohavisit A."/>
            <person name="Lee Y.H."/>
            <person name="Lumba S."/>
            <person name="McCourt P."/>
            <person name="Mortimer J.C."/>
            <person name="Mutuku J.M."/>
            <person name="Nomura T."/>
            <person name="Sasaki-Sekimoto Y."/>
            <person name="Seto Y."/>
            <person name="Wang Y."/>
            <person name="Wakatake T."/>
            <person name="Sakakibara H."/>
            <person name="Demura T."/>
            <person name="Yamaguchi S."/>
            <person name="Yoneyama K."/>
            <person name="Manabe R.I."/>
            <person name="Nelson D.C."/>
            <person name="Schulman A.H."/>
            <person name="Timko M.P."/>
            <person name="dePamphilis C.W."/>
            <person name="Choi D."/>
            <person name="Shirasu K."/>
        </authorList>
    </citation>
    <scope>NUCLEOTIDE SEQUENCE [LARGE SCALE GENOMIC DNA]</scope>
    <source>
        <strain evidence="2">cv. UVA1</strain>
    </source>
</reference>
<dbReference type="AlphaFoldDB" id="A0A5A7QZB3"/>
<dbReference type="EMBL" id="BKCP01009403">
    <property type="protein sequence ID" value="GER50753.1"/>
    <property type="molecule type" value="Genomic_DNA"/>
</dbReference>
<organism evidence="1 2">
    <name type="scientific">Striga asiatica</name>
    <name type="common">Asiatic witchweed</name>
    <name type="synonym">Buchnera asiatica</name>
    <dbReference type="NCBI Taxonomy" id="4170"/>
    <lineage>
        <taxon>Eukaryota</taxon>
        <taxon>Viridiplantae</taxon>
        <taxon>Streptophyta</taxon>
        <taxon>Embryophyta</taxon>
        <taxon>Tracheophyta</taxon>
        <taxon>Spermatophyta</taxon>
        <taxon>Magnoliopsida</taxon>
        <taxon>eudicotyledons</taxon>
        <taxon>Gunneridae</taxon>
        <taxon>Pentapetalae</taxon>
        <taxon>asterids</taxon>
        <taxon>lamiids</taxon>
        <taxon>Lamiales</taxon>
        <taxon>Orobanchaceae</taxon>
        <taxon>Buchnereae</taxon>
        <taxon>Striga</taxon>
    </lineage>
</organism>